<dbReference type="Proteomes" id="UP000192578">
    <property type="component" value="Unassembled WGS sequence"/>
</dbReference>
<feature type="transmembrane region" description="Helical" evidence="2">
    <location>
        <begin position="149"/>
        <end position="170"/>
    </location>
</feature>
<feature type="transmembrane region" description="Helical" evidence="2">
    <location>
        <begin position="66"/>
        <end position="90"/>
    </location>
</feature>
<gene>
    <name evidence="3" type="ORF">BV898_01287</name>
</gene>
<sequence>MDIPTLPFFDESEEAADNVIRLNISGSRIIIFCLSVIVARRIKDCVWPRESRPARRLWSVGLRRQLIYSFVLSFCLVADIAVAAVAGSQILAGLSDQSSKLADYLNRMWILPWLFLFAQLGAFCLRMGLKTASDLAQTLRNNPWPSLRYALFLEFISMLCVVPVLAALLYREPFEQQRDLSAQNVVGLVVVSTLAFFYPRKSETGDAAPSASQMLKMKLDNGDIIDEYPLNLVIRKSSSDNMLAMDPEMPPEIPEATPSEEDLSAEKDRPALIINAEGCSPALVSRLRQMGDLRIRSVAERRASFRSHQPRSAPNLTGAPAPQSDESV</sequence>
<protein>
    <submittedName>
        <fullName evidence="3">Uncharacterized protein</fullName>
    </submittedName>
</protein>
<name>A0A1W0XC62_HYPEX</name>
<feature type="transmembrane region" description="Helical" evidence="2">
    <location>
        <begin position="20"/>
        <end position="39"/>
    </location>
</feature>
<organism evidence="3 4">
    <name type="scientific">Hypsibius exemplaris</name>
    <name type="common">Freshwater tardigrade</name>
    <dbReference type="NCBI Taxonomy" id="2072580"/>
    <lineage>
        <taxon>Eukaryota</taxon>
        <taxon>Metazoa</taxon>
        <taxon>Ecdysozoa</taxon>
        <taxon>Tardigrada</taxon>
        <taxon>Eutardigrada</taxon>
        <taxon>Parachela</taxon>
        <taxon>Hypsibioidea</taxon>
        <taxon>Hypsibiidae</taxon>
        <taxon>Hypsibius</taxon>
    </lineage>
</organism>
<reference evidence="4" key="1">
    <citation type="submission" date="2017-01" db="EMBL/GenBank/DDBJ databases">
        <title>Comparative genomics of anhydrobiosis in the tardigrade Hypsibius dujardini.</title>
        <authorList>
            <person name="Yoshida Y."/>
            <person name="Koutsovoulos G."/>
            <person name="Laetsch D."/>
            <person name="Stevens L."/>
            <person name="Kumar S."/>
            <person name="Horikawa D."/>
            <person name="Ishino K."/>
            <person name="Komine S."/>
            <person name="Tomita M."/>
            <person name="Blaxter M."/>
            <person name="Arakawa K."/>
        </authorList>
    </citation>
    <scope>NUCLEOTIDE SEQUENCE [LARGE SCALE GENOMIC DNA]</scope>
    <source>
        <strain evidence="4">Z151</strain>
    </source>
</reference>
<comment type="caution">
    <text evidence="3">The sequence shown here is derived from an EMBL/GenBank/DDBJ whole genome shotgun (WGS) entry which is preliminary data.</text>
</comment>
<keyword evidence="2" id="KW-0472">Membrane</keyword>
<feature type="region of interest" description="Disordered" evidence="1">
    <location>
        <begin position="301"/>
        <end position="328"/>
    </location>
</feature>
<dbReference type="OrthoDB" id="10622134at2759"/>
<evidence type="ECO:0000313" key="4">
    <source>
        <dbReference type="Proteomes" id="UP000192578"/>
    </source>
</evidence>
<keyword evidence="2" id="KW-1133">Transmembrane helix</keyword>
<feature type="transmembrane region" description="Helical" evidence="2">
    <location>
        <begin position="110"/>
        <end position="129"/>
    </location>
</feature>
<keyword evidence="2" id="KW-0812">Transmembrane</keyword>
<feature type="transmembrane region" description="Helical" evidence="2">
    <location>
        <begin position="182"/>
        <end position="198"/>
    </location>
</feature>
<evidence type="ECO:0000256" key="1">
    <source>
        <dbReference type="SAM" id="MobiDB-lite"/>
    </source>
</evidence>
<proteinExistence type="predicted"/>
<dbReference type="AlphaFoldDB" id="A0A1W0XC62"/>
<keyword evidence="4" id="KW-1185">Reference proteome</keyword>
<evidence type="ECO:0000256" key="2">
    <source>
        <dbReference type="SAM" id="Phobius"/>
    </source>
</evidence>
<evidence type="ECO:0000313" key="3">
    <source>
        <dbReference type="EMBL" id="OQV25079.1"/>
    </source>
</evidence>
<dbReference type="EMBL" id="MTYJ01000004">
    <property type="protein sequence ID" value="OQV25079.1"/>
    <property type="molecule type" value="Genomic_DNA"/>
</dbReference>
<accession>A0A1W0XC62</accession>